<organism evidence="2 3">
    <name type="scientific">Porites evermanni</name>
    <dbReference type="NCBI Taxonomy" id="104178"/>
    <lineage>
        <taxon>Eukaryota</taxon>
        <taxon>Metazoa</taxon>
        <taxon>Cnidaria</taxon>
        <taxon>Anthozoa</taxon>
        <taxon>Hexacorallia</taxon>
        <taxon>Scleractinia</taxon>
        <taxon>Fungiina</taxon>
        <taxon>Poritidae</taxon>
        <taxon>Porites</taxon>
    </lineage>
</organism>
<reference evidence="2 3" key="1">
    <citation type="submission" date="2022-05" db="EMBL/GenBank/DDBJ databases">
        <authorList>
            <consortium name="Genoscope - CEA"/>
            <person name="William W."/>
        </authorList>
    </citation>
    <scope>NUCLEOTIDE SEQUENCE [LARGE SCALE GENOMIC DNA]</scope>
</reference>
<feature type="region of interest" description="Disordered" evidence="1">
    <location>
        <begin position="441"/>
        <end position="526"/>
    </location>
</feature>
<evidence type="ECO:0000313" key="3">
    <source>
        <dbReference type="Proteomes" id="UP001159427"/>
    </source>
</evidence>
<protein>
    <submittedName>
        <fullName evidence="2">Uncharacterized protein</fullName>
    </submittedName>
</protein>
<proteinExistence type="predicted"/>
<gene>
    <name evidence="2" type="ORF">PEVE_00038390</name>
</gene>
<name>A0ABN8LMI8_9CNID</name>
<feature type="region of interest" description="Disordered" evidence="1">
    <location>
        <begin position="378"/>
        <end position="428"/>
    </location>
</feature>
<accession>A0ABN8LMI8</accession>
<feature type="compositionally biased region" description="Acidic residues" evidence="1">
    <location>
        <begin position="75"/>
        <end position="87"/>
    </location>
</feature>
<keyword evidence="3" id="KW-1185">Reference proteome</keyword>
<sequence length="788" mass="86871">MQKRATSIAEFFPAKRSDQAEQLDGGRATQESSRSSQDPPAPSEAGSDTADSPERQFFDQEARAEGTRDGRSADHDDEEDEDGDVESSQDRAFFVADQDVVEESSQSFYRQQDAASLQRDVESVEPYFPLAFAESADRPLAFNFDLFLLDSLSLPRHIVPRDSREEVSNAVLFDNAANAISYCTERLERGWKDTRPAADPTERASRRHTHPKVNKWELFRRHSARLTEALTSGQAPFDANLNRVRLDRFGNIMIWDAPAWSLASPEFTHGFPKRLIVQEHGGFLPGNITVSAKASNLTLRRLAVCDVACLVSQATTAGSGLSRARLLNLRYAAISYQSGSFCPQYLASAMVEFGVNFATFEALSADTLDTLHASLKRGWRQGDDSSSSGEESNEPLISCPESVMQEIGKSSAESSSEAGTSQQPPGDSERTMLCALLARLSSRPGSESSDSEEDHHGETDGENTSTTVGGARAARKKRKTSSVGGRRAKASRVGEATEGREPGVETTGEPVTAQEEEEANPWGLQDGSVAGLRLDAFPDAETWQDMLTFFRQHQPLRQEEIRTAMPRAGAWQGDPERAQEATSNLIADARRQLLGEKMAALFVICGRDNCNCREDSCALKGGQYWLQEQPRKPCSQDLRCAVCSVFTRHLDLCNLLGRASTSKGALFSRLLASSVAVHQLYDLAVPADLPPGQRVTRKQTVKGILCSMLDVERNRLQCLRRIGELATLVPKLLCVQLSSGRALFWEQLRRVSNTVIGQRGRAAKLVALEAFRRRMPDDSPWKEFLTPD</sequence>
<evidence type="ECO:0000313" key="2">
    <source>
        <dbReference type="EMBL" id="CAH3017560.1"/>
    </source>
</evidence>
<feature type="compositionally biased region" description="Basic residues" evidence="1">
    <location>
        <begin position="473"/>
        <end position="490"/>
    </location>
</feature>
<feature type="region of interest" description="Disordered" evidence="1">
    <location>
        <begin position="1"/>
        <end position="90"/>
    </location>
</feature>
<feature type="compositionally biased region" description="Basic and acidic residues" evidence="1">
    <location>
        <begin position="52"/>
        <end position="74"/>
    </location>
</feature>
<dbReference type="EMBL" id="CALNXI010000065">
    <property type="protein sequence ID" value="CAH3017560.1"/>
    <property type="molecule type" value="Genomic_DNA"/>
</dbReference>
<comment type="caution">
    <text evidence="2">The sequence shown here is derived from an EMBL/GenBank/DDBJ whole genome shotgun (WGS) entry which is preliminary data.</text>
</comment>
<feature type="compositionally biased region" description="Polar residues" evidence="1">
    <location>
        <begin position="29"/>
        <end position="38"/>
    </location>
</feature>
<evidence type="ECO:0000256" key="1">
    <source>
        <dbReference type="SAM" id="MobiDB-lite"/>
    </source>
</evidence>
<dbReference type="Proteomes" id="UP001159427">
    <property type="component" value="Unassembled WGS sequence"/>
</dbReference>